<gene>
    <name evidence="1" type="ORF">B8W66_22805</name>
</gene>
<dbReference type="EMBL" id="NCXP01000055">
    <property type="protein sequence ID" value="OSC36503.1"/>
    <property type="molecule type" value="Genomic_DNA"/>
</dbReference>
<sequence length="160" mass="17180">MAVIVRRLFGLGKLPAELRAEVEAEDLICLAEHLAVTRRFTGVIPGLRASHSVASYVGALAFTAQRVLGTLSMVPKLAGRVIDVRWDAPQAGAATAEISQTGLQLDLDVADVDPKFSGRLSLHYKVAIGDDVLSRLPRRSLAFDVPAEYVNRAVGVTYSP</sequence>
<protein>
    <submittedName>
        <fullName evidence="1">Uncharacterized protein</fullName>
    </submittedName>
</protein>
<name>A0A1X2LNX7_9MYCO</name>
<reference evidence="1 2" key="1">
    <citation type="submission" date="2017-04" db="EMBL/GenBank/DDBJ databases">
        <title>The new phylogeny of genus Mycobacterium.</title>
        <authorList>
            <person name="Tortoli E."/>
            <person name="Trovato A."/>
            <person name="Cirillo D.M."/>
        </authorList>
    </citation>
    <scope>NUCLEOTIDE SEQUENCE [LARGE SCALE GENOMIC DNA]</scope>
    <source>
        <strain evidence="1 2">TBL 1200985</strain>
    </source>
</reference>
<keyword evidence="2" id="KW-1185">Reference proteome</keyword>
<proteinExistence type="predicted"/>
<dbReference type="Proteomes" id="UP000193247">
    <property type="component" value="Unassembled WGS sequence"/>
</dbReference>
<comment type="caution">
    <text evidence="1">The sequence shown here is derived from an EMBL/GenBank/DDBJ whole genome shotgun (WGS) entry which is preliminary data.</text>
</comment>
<dbReference type="RefSeq" id="WP_085327521.1">
    <property type="nucleotide sequence ID" value="NZ_NCXP01000055.1"/>
</dbReference>
<dbReference type="STRING" id="1430326.B8W66_22805"/>
<evidence type="ECO:0000313" key="2">
    <source>
        <dbReference type="Proteomes" id="UP000193247"/>
    </source>
</evidence>
<accession>A0A1X2LNX7</accession>
<organism evidence="1 2">
    <name type="scientific">Mycobacterium decipiens</name>
    <dbReference type="NCBI Taxonomy" id="1430326"/>
    <lineage>
        <taxon>Bacteria</taxon>
        <taxon>Bacillati</taxon>
        <taxon>Actinomycetota</taxon>
        <taxon>Actinomycetes</taxon>
        <taxon>Mycobacteriales</taxon>
        <taxon>Mycobacteriaceae</taxon>
        <taxon>Mycobacterium</taxon>
    </lineage>
</organism>
<evidence type="ECO:0000313" key="1">
    <source>
        <dbReference type="EMBL" id="OSC36503.1"/>
    </source>
</evidence>
<dbReference type="AlphaFoldDB" id="A0A1X2LNX7"/>
<dbReference type="OrthoDB" id="4742419at2"/>